<evidence type="ECO:0000313" key="1">
    <source>
        <dbReference type="EMBL" id="KAL0930092.1"/>
    </source>
</evidence>
<protein>
    <submittedName>
        <fullName evidence="1">Cysteine desulfurase</fullName>
    </submittedName>
</protein>
<organism evidence="1 2">
    <name type="scientific">Colletotrichum truncatum</name>
    <name type="common">Anthracnose fungus</name>
    <name type="synonym">Colletotrichum capsici</name>
    <dbReference type="NCBI Taxonomy" id="5467"/>
    <lineage>
        <taxon>Eukaryota</taxon>
        <taxon>Fungi</taxon>
        <taxon>Dikarya</taxon>
        <taxon>Ascomycota</taxon>
        <taxon>Pezizomycotina</taxon>
        <taxon>Sordariomycetes</taxon>
        <taxon>Hypocreomycetidae</taxon>
        <taxon>Glomerellales</taxon>
        <taxon>Glomerellaceae</taxon>
        <taxon>Colletotrichum</taxon>
        <taxon>Colletotrichum truncatum species complex</taxon>
    </lineage>
</organism>
<comment type="caution">
    <text evidence="1">The sequence shown here is derived from an EMBL/GenBank/DDBJ whole genome shotgun (WGS) entry which is preliminary data.</text>
</comment>
<sequence>MSHSAVQDQPGNVPASTETTEADFSTFRSFVPLVADNKVTYLNASYQPPSNLIVYSAINKYASEALFDPHPKPSWQHAVEETRELVGRYINADTSSIAFTRDTTEALGCFIRGLKFEPGDNVVILDSEHPNHAYGWMALRTAGLEVRQIPTIPESERTGRVTAANASTFLPYVDKRTRAIGISSVMFHSGQWNDVADICKTYRPHGIHVLADLTQQVGFAEVDVKSLGVSAAAFSLHKGLNCPVGFAVLYVDPAVIMETDPTPPIVGYGAVSNVRADLLVPDEPLIYHPTARRYEHLNLNLIAATSAKAFLNFYLNSMGPKRVQEHLYRLGDVLREECDSLGVKIVGPVSRTEHAPHLYVLDLHDPRWMELLKENQILVTMYRLGVRVSFGFFNNFEDVRKLAVVLKSGIESGLPI</sequence>
<gene>
    <name evidence="1" type="ORF">CTRU02_214912</name>
</gene>
<reference evidence="1 2" key="1">
    <citation type="journal article" date="2020" name="Phytopathology">
        <title>Genome Sequence Resources of Colletotrichum truncatum, C. plurivorum, C. musicola, and C. sojae: Four Species Pathogenic to Soybean (Glycine max).</title>
        <authorList>
            <person name="Rogerio F."/>
            <person name="Boufleur T.R."/>
            <person name="Ciampi-Guillardi M."/>
            <person name="Sukno S.A."/>
            <person name="Thon M.R."/>
            <person name="Massola Junior N.S."/>
            <person name="Baroncelli R."/>
        </authorList>
    </citation>
    <scope>NUCLEOTIDE SEQUENCE [LARGE SCALE GENOMIC DNA]</scope>
    <source>
        <strain evidence="1 2">CMES1059</strain>
    </source>
</reference>
<dbReference type="Proteomes" id="UP000805649">
    <property type="component" value="Unassembled WGS sequence"/>
</dbReference>
<proteinExistence type="predicted"/>
<name>A0ACC3YFG0_COLTU</name>
<evidence type="ECO:0000313" key="2">
    <source>
        <dbReference type="Proteomes" id="UP000805649"/>
    </source>
</evidence>
<dbReference type="EMBL" id="VUJX02000012">
    <property type="protein sequence ID" value="KAL0930092.1"/>
    <property type="molecule type" value="Genomic_DNA"/>
</dbReference>
<keyword evidence="2" id="KW-1185">Reference proteome</keyword>
<accession>A0ACC3YFG0</accession>